<sequence>MKLNATTDDILSADNHLIQSFCDLDALKQNTARTVINRAEGAFVYDSDGNELIDGIAGLWCVNVGHGRQELIDAVTQQLGQLDYYSTFYNFTHPSAAHLAQKIADLAPASLNHVYFANSGSAANDSAIRILHHYNERRGKPDKKRVLSRHGAYHGSTYLAMAMTTPAFSQTWSSASDLVHHLRSPHHWREGGGMTEAEFLDALMEDLEQSIAHLGADNIAAFIAEPIMGAGGVIVAPKGYHVRSAEICRANDIKYISDEVVTAFGRLGHFFASQEMFGVEPDIITSAKGLTSGYQPLSATIISDEIYEVISAPGEKFLHGFTYSGHPAASAVALANIEVMEREKLPEQVRTTGKQFESTLRDLGELDIVGEVRGSHFMMGIELVKDKATKVSFDDDVEIGGKVAEAAQKRGLIARPLGNSLILSPTLVMQPDLIEKTGDILRESITAVAKTVGH</sequence>
<dbReference type="RefSeq" id="WP_317054335.1">
    <property type="nucleotide sequence ID" value="NZ_CP146607.1"/>
</dbReference>
<gene>
    <name evidence="5" type="ORF">RZS32_018475</name>
</gene>
<dbReference type="PROSITE" id="PS00600">
    <property type="entry name" value="AA_TRANSFER_CLASS_3"/>
    <property type="match status" value="1"/>
</dbReference>
<evidence type="ECO:0000256" key="1">
    <source>
        <dbReference type="ARBA" id="ARBA00001933"/>
    </source>
</evidence>
<keyword evidence="5" id="KW-0418">Kinase</keyword>
<comment type="cofactor">
    <cofactor evidence="1">
        <name>pyridoxal 5'-phosphate</name>
        <dbReference type="ChEBI" id="CHEBI:597326"/>
    </cofactor>
</comment>
<dbReference type="InterPro" id="IPR049704">
    <property type="entry name" value="Aminotrans_3_PPA_site"/>
</dbReference>
<dbReference type="GO" id="GO:0016301">
    <property type="term" value="F:kinase activity"/>
    <property type="evidence" value="ECO:0007669"/>
    <property type="project" value="UniProtKB-KW"/>
</dbReference>
<dbReference type="SUPFAM" id="SSF53383">
    <property type="entry name" value="PLP-dependent transferases"/>
    <property type="match status" value="1"/>
</dbReference>
<proteinExistence type="inferred from homology"/>
<keyword evidence="3 4" id="KW-0663">Pyridoxal phosphate</keyword>
<dbReference type="Pfam" id="PF00202">
    <property type="entry name" value="Aminotran_3"/>
    <property type="match status" value="1"/>
</dbReference>
<name>A0ABZ2TKL1_9RHOB</name>
<evidence type="ECO:0000313" key="5">
    <source>
        <dbReference type="EMBL" id="WYK20182.1"/>
    </source>
</evidence>
<dbReference type="GO" id="GO:0008483">
    <property type="term" value="F:transaminase activity"/>
    <property type="evidence" value="ECO:0007669"/>
    <property type="project" value="UniProtKB-KW"/>
</dbReference>
<evidence type="ECO:0000256" key="3">
    <source>
        <dbReference type="ARBA" id="ARBA00022898"/>
    </source>
</evidence>
<dbReference type="Gene3D" id="3.40.640.10">
    <property type="entry name" value="Type I PLP-dependent aspartate aminotransferase-like (Major domain)"/>
    <property type="match status" value="1"/>
</dbReference>
<dbReference type="InterPro" id="IPR015422">
    <property type="entry name" value="PyrdxlP-dep_Trfase_small"/>
</dbReference>
<keyword evidence="5" id="KW-0808">Transferase</keyword>
<dbReference type="CDD" id="cd00610">
    <property type="entry name" value="OAT_like"/>
    <property type="match status" value="1"/>
</dbReference>
<protein>
    <submittedName>
        <fullName evidence="5">Aminotransferase class III-fold pyridoxal phosphate-dependent enzyme</fullName>
    </submittedName>
</protein>
<organism evidence="5 6">
    <name type="scientific">Roseovarius rhodophyticola</name>
    <dbReference type="NCBI Taxonomy" id="3080827"/>
    <lineage>
        <taxon>Bacteria</taxon>
        <taxon>Pseudomonadati</taxon>
        <taxon>Pseudomonadota</taxon>
        <taxon>Alphaproteobacteria</taxon>
        <taxon>Rhodobacterales</taxon>
        <taxon>Roseobacteraceae</taxon>
        <taxon>Roseovarius</taxon>
    </lineage>
</organism>
<dbReference type="InterPro" id="IPR015421">
    <property type="entry name" value="PyrdxlP-dep_Trfase_major"/>
</dbReference>
<dbReference type="Proteomes" id="UP001281305">
    <property type="component" value="Plasmid unnamed1"/>
</dbReference>
<evidence type="ECO:0000256" key="2">
    <source>
        <dbReference type="ARBA" id="ARBA00008954"/>
    </source>
</evidence>
<keyword evidence="6" id="KW-1185">Reference proteome</keyword>
<dbReference type="Gene3D" id="3.90.1150.10">
    <property type="entry name" value="Aspartate Aminotransferase, domain 1"/>
    <property type="match status" value="1"/>
</dbReference>
<keyword evidence="5" id="KW-0614">Plasmid</keyword>
<geneLocation type="plasmid" evidence="5 6">
    <name>unnamed1</name>
</geneLocation>
<accession>A0ABZ2TKL1</accession>
<keyword evidence="5" id="KW-0032">Aminotransferase</keyword>
<comment type="similarity">
    <text evidence="2 4">Belongs to the class-III pyridoxal-phosphate-dependent aminotransferase family.</text>
</comment>
<reference evidence="5 6" key="1">
    <citation type="submission" date="2024-02" db="EMBL/GenBank/DDBJ databases">
        <title>Roseovarius strain W115 nov., isolated from a marine algae.</title>
        <authorList>
            <person name="Lee M.W."/>
            <person name="Lee J.K."/>
            <person name="Kim J.M."/>
            <person name="Choi D.G."/>
            <person name="Baek J.H."/>
            <person name="Bayburt H."/>
            <person name="Jung J.J."/>
            <person name="Han D.M."/>
            <person name="Jeon C.O."/>
        </authorList>
    </citation>
    <scope>NUCLEOTIDE SEQUENCE [LARGE SCALE GENOMIC DNA]</scope>
    <source>
        <strain evidence="5 6">W115</strain>
        <plasmid evidence="5 6">unnamed1</plasmid>
    </source>
</reference>
<evidence type="ECO:0000256" key="4">
    <source>
        <dbReference type="RuleBase" id="RU003560"/>
    </source>
</evidence>
<dbReference type="PANTHER" id="PTHR43094:SF1">
    <property type="entry name" value="AMINOTRANSFERASE CLASS-III"/>
    <property type="match status" value="1"/>
</dbReference>
<dbReference type="InterPro" id="IPR015424">
    <property type="entry name" value="PyrdxlP-dep_Trfase"/>
</dbReference>
<dbReference type="EMBL" id="CP146607">
    <property type="protein sequence ID" value="WYK20182.1"/>
    <property type="molecule type" value="Genomic_DNA"/>
</dbReference>
<dbReference type="PANTHER" id="PTHR43094">
    <property type="entry name" value="AMINOTRANSFERASE"/>
    <property type="match status" value="1"/>
</dbReference>
<evidence type="ECO:0000313" key="6">
    <source>
        <dbReference type="Proteomes" id="UP001281305"/>
    </source>
</evidence>
<dbReference type="InterPro" id="IPR005814">
    <property type="entry name" value="Aminotrans_3"/>
</dbReference>
<dbReference type="PIRSF" id="PIRSF000521">
    <property type="entry name" value="Transaminase_4ab_Lys_Orn"/>
    <property type="match status" value="1"/>
</dbReference>